<feature type="compositionally biased region" description="Polar residues" evidence="1">
    <location>
        <begin position="36"/>
        <end position="49"/>
    </location>
</feature>
<feature type="compositionally biased region" description="Basic and acidic residues" evidence="1">
    <location>
        <begin position="288"/>
        <end position="299"/>
    </location>
</feature>
<feature type="compositionally biased region" description="Acidic residues" evidence="1">
    <location>
        <begin position="115"/>
        <end position="124"/>
    </location>
</feature>
<feature type="region of interest" description="Disordered" evidence="1">
    <location>
        <begin position="109"/>
        <end position="233"/>
    </location>
</feature>
<protein>
    <recommendedName>
        <fullName evidence="4">INO80 complex subunit B-like conserved region domain-containing protein</fullName>
    </recommendedName>
</protein>
<reference evidence="3" key="1">
    <citation type="submission" date="2024-06" db="EMBL/GenBank/DDBJ databases">
        <title>Draft Genome Sequences of Epichloe bromicola Strains Isolated from Elymus ciliaris.</title>
        <authorList>
            <consortium name="Epichloe bromicola genome sequencing consortium"/>
            <person name="Miura A."/>
            <person name="Imano S."/>
            <person name="Ashida A."/>
            <person name="Sato I."/>
            <person name="Chiba S."/>
            <person name="Tanaka A."/>
            <person name="Camagna M."/>
            <person name="Takemoto D."/>
        </authorList>
    </citation>
    <scope>NUCLEOTIDE SEQUENCE [LARGE SCALE GENOMIC DNA]</scope>
    <source>
        <strain evidence="3">DP</strain>
    </source>
</reference>
<dbReference type="EMBL" id="BAAFGZ010000010">
    <property type="protein sequence ID" value="GAB0132102.1"/>
    <property type="molecule type" value="Genomic_DNA"/>
</dbReference>
<sequence>MLVGIKTRRRLCNVKSRCVSSLSLFTSSRLKLPLTPKQQNNNKPPSSHENIPAMASSSPAATPKRKRGGNAAICSPVKFTFDLSQAESSEDGGSPRSRVALRFRGLALGSGGGVLDDEGDDDNGTTDATRKRQKPEPLIIDAGQTHGLDPSSSRSPAPCSRPHAGTETHAAAADSLLSSPPSPDEAQKPNVKSLRRKRAGTPPLRLKFAPTGAGEAEAREGQGAELLEEDDSVVDPIRASLTWQEDEITVYDPEDEDDDGTGVNGIGFRPTPELAHSRAMRRRQQMADYRKREEGEARTKRTQRRGGEEPLSARPKKKLPARKVQFIDPERQHMAVTTR</sequence>
<feature type="compositionally biased region" description="Low complexity" evidence="1">
    <location>
        <begin position="52"/>
        <end position="62"/>
    </location>
</feature>
<evidence type="ECO:0000313" key="2">
    <source>
        <dbReference type="EMBL" id="GAB0132102.1"/>
    </source>
</evidence>
<keyword evidence="3" id="KW-1185">Reference proteome</keyword>
<gene>
    <name evidence="2" type="primary">g546</name>
    <name evidence="2" type="ORF">EsDP_00000546</name>
</gene>
<dbReference type="Proteomes" id="UP001562357">
    <property type="component" value="Unassembled WGS sequence"/>
</dbReference>
<comment type="caution">
    <text evidence="2">The sequence shown here is derived from an EMBL/GenBank/DDBJ whole genome shotgun (WGS) entry which is preliminary data.</text>
</comment>
<accession>A0ABQ0CF92</accession>
<name>A0ABQ0CF92_9HYPO</name>
<feature type="compositionally biased region" description="Acidic residues" evidence="1">
    <location>
        <begin position="245"/>
        <end position="260"/>
    </location>
</feature>
<evidence type="ECO:0000256" key="1">
    <source>
        <dbReference type="SAM" id="MobiDB-lite"/>
    </source>
</evidence>
<feature type="compositionally biased region" description="Low complexity" evidence="1">
    <location>
        <begin position="150"/>
        <end position="162"/>
    </location>
</feature>
<feature type="region of interest" description="Disordered" evidence="1">
    <location>
        <begin position="33"/>
        <end position="69"/>
    </location>
</feature>
<evidence type="ECO:0000313" key="3">
    <source>
        <dbReference type="Proteomes" id="UP001562357"/>
    </source>
</evidence>
<evidence type="ECO:0008006" key="4">
    <source>
        <dbReference type="Google" id="ProtNLM"/>
    </source>
</evidence>
<feature type="region of interest" description="Disordered" evidence="1">
    <location>
        <begin position="245"/>
        <end position="339"/>
    </location>
</feature>
<organism evidence="2 3">
    <name type="scientific">Epichloe bromicola</name>
    <dbReference type="NCBI Taxonomy" id="79588"/>
    <lineage>
        <taxon>Eukaryota</taxon>
        <taxon>Fungi</taxon>
        <taxon>Dikarya</taxon>
        <taxon>Ascomycota</taxon>
        <taxon>Pezizomycotina</taxon>
        <taxon>Sordariomycetes</taxon>
        <taxon>Hypocreomycetidae</taxon>
        <taxon>Hypocreales</taxon>
        <taxon>Clavicipitaceae</taxon>
        <taxon>Epichloe</taxon>
    </lineage>
</organism>
<feature type="compositionally biased region" description="Low complexity" evidence="1">
    <location>
        <begin position="170"/>
        <end position="179"/>
    </location>
</feature>
<proteinExistence type="predicted"/>